<dbReference type="HOGENOM" id="CLU_069356_2_2_11"/>
<dbReference type="PRINTS" id="PR00455">
    <property type="entry name" value="HTHTETR"/>
</dbReference>
<sequence>MLTAMSLRQRKQQRAREQIVDAAFALFAERGFADVTVADIAERAEVGRTTFFRYFGDKQEVVFSDEQAIIDDWIGRYRALPPTTDVPAVMARLREFTIALCHEMTADAEHYVLHETLLADNPELYDRATRKFQRLVGAMSAELRERGVPEPAATLAPQVALACYRTGRHTAGLDPAALPGAVAAAFEQLTEFVPRNHALPPGTGTRMD</sequence>
<gene>
    <name evidence="6" type="ordered locus">BN6_34040</name>
</gene>
<dbReference type="KEGG" id="sesp:BN6_34040"/>
<dbReference type="EMBL" id="HE804045">
    <property type="protein sequence ID" value="CCH30702.1"/>
    <property type="molecule type" value="Genomic_DNA"/>
</dbReference>
<dbReference type="InterPro" id="IPR009057">
    <property type="entry name" value="Homeodomain-like_sf"/>
</dbReference>
<keyword evidence="2 4" id="KW-0238">DNA-binding</keyword>
<dbReference type="InterPro" id="IPR050109">
    <property type="entry name" value="HTH-type_TetR-like_transc_reg"/>
</dbReference>
<dbReference type="PROSITE" id="PS50977">
    <property type="entry name" value="HTH_TETR_2"/>
    <property type="match status" value="1"/>
</dbReference>
<name>K0JZJ3_SACES</name>
<dbReference type="SUPFAM" id="SSF46689">
    <property type="entry name" value="Homeodomain-like"/>
    <property type="match status" value="1"/>
</dbReference>
<feature type="DNA-binding region" description="H-T-H motif" evidence="4">
    <location>
        <begin position="36"/>
        <end position="55"/>
    </location>
</feature>
<dbReference type="STRING" id="1179773.BN6_34040"/>
<keyword evidence="7" id="KW-1185">Reference proteome</keyword>
<dbReference type="InterPro" id="IPR001647">
    <property type="entry name" value="HTH_TetR"/>
</dbReference>
<evidence type="ECO:0000256" key="3">
    <source>
        <dbReference type="ARBA" id="ARBA00023163"/>
    </source>
</evidence>
<evidence type="ECO:0000256" key="4">
    <source>
        <dbReference type="PROSITE-ProRule" id="PRU00335"/>
    </source>
</evidence>
<dbReference type="PROSITE" id="PS01081">
    <property type="entry name" value="HTH_TETR_1"/>
    <property type="match status" value="1"/>
</dbReference>
<dbReference type="GO" id="GO:0003700">
    <property type="term" value="F:DNA-binding transcription factor activity"/>
    <property type="evidence" value="ECO:0007669"/>
    <property type="project" value="TreeGrafter"/>
</dbReference>
<evidence type="ECO:0000259" key="5">
    <source>
        <dbReference type="PROSITE" id="PS50977"/>
    </source>
</evidence>
<dbReference type="AlphaFoldDB" id="K0JZJ3"/>
<dbReference type="PANTHER" id="PTHR30055">
    <property type="entry name" value="HTH-TYPE TRANSCRIPTIONAL REGULATOR RUTR"/>
    <property type="match status" value="1"/>
</dbReference>
<evidence type="ECO:0000256" key="1">
    <source>
        <dbReference type="ARBA" id="ARBA00023015"/>
    </source>
</evidence>
<dbReference type="Proteomes" id="UP000006281">
    <property type="component" value="Chromosome"/>
</dbReference>
<dbReference type="GO" id="GO:0000976">
    <property type="term" value="F:transcription cis-regulatory region binding"/>
    <property type="evidence" value="ECO:0007669"/>
    <property type="project" value="TreeGrafter"/>
</dbReference>
<evidence type="ECO:0000256" key="2">
    <source>
        <dbReference type="ARBA" id="ARBA00023125"/>
    </source>
</evidence>
<protein>
    <recommendedName>
        <fullName evidence="5">HTH tetR-type domain-containing protein</fullName>
    </recommendedName>
</protein>
<keyword evidence="3" id="KW-0804">Transcription</keyword>
<keyword evidence="1" id="KW-0805">Transcription regulation</keyword>
<dbReference type="PATRIC" id="fig|1179773.3.peg.3407"/>
<dbReference type="Pfam" id="PF00440">
    <property type="entry name" value="TetR_N"/>
    <property type="match status" value="1"/>
</dbReference>
<dbReference type="InterPro" id="IPR023772">
    <property type="entry name" value="DNA-bd_HTH_TetR-type_CS"/>
</dbReference>
<evidence type="ECO:0000313" key="6">
    <source>
        <dbReference type="EMBL" id="CCH30702.1"/>
    </source>
</evidence>
<dbReference type="BioCyc" id="SESP1179773:BN6_RS44900-MONOMER"/>
<evidence type="ECO:0000313" key="7">
    <source>
        <dbReference type="Proteomes" id="UP000006281"/>
    </source>
</evidence>
<organism evidence="6 7">
    <name type="scientific">Saccharothrix espanaensis (strain ATCC 51144 / DSM 44229 / JCM 9112 / NBRC 15066 / NRRL 15764)</name>
    <dbReference type="NCBI Taxonomy" id="1179773"/>
    <lineage>
        <taxon>Bacteria</taxon>
        <taxon>Bacillati</taxon>
        <taxon>Actinomycetota</taxon>
        <taxon>Actinomycetes</taxon>
        <taxon>Pseudonocardiales</taxon>
        <taxon>Pseudonocardiaceae</taxon>
        <taxon>Saccharothrix</taxon>
    </lineage>
</organism>
<dbReference type="PANTHER" id="PTHR30055:SF234">
    <property type="entry name" value="HTH-TYPE TRANSCRIPTIONAL REGULATOR BETI"/>
    <property type="match status" value="1"/>
</dbReference>
<proteinExistence type="predicted"/>
<accession>K0JZJ3</accession>
<feature type="domain" description="HTH tetR-type" evidence="5">
    <location>
        <begin position="13"/>
        <end position="73"/>
    </location>
</feature>
<dbReference type="Gene3D" id="1.10.357.10">
    <property type="entry name" value="Tetracycline Repressor, domain 2"/>
    <property type="match status" value="1"/>
</dbReference>
<dbReference type="eggNOG" id="COG1309">
    <property type="taxonomic scope" value="Bacteria"/>
</dbReference>
<reference evidence="6 7" key="1">
    <citation type="journal article" date="2012" name="BMC Genomics">
        <title>Complete genome sequence of Saccharothrix espanaensis DSM 44229T and comparison to the other completely sequenced Pseudonocardiaceae.</title>
        <authorList>
            <person name="Strobel T."/>
            <person name="Al-Dilaimi A."/>
            <person name="Blom J."/>
            <person name="Gessner A."/>
            <person name="Kalinowski J."/>
            <person name="Luzhetska M."/>
            <person name="Puhler A."/>
            <person name="Szczepanowski R."/>
            <person name="Bechthold A."/>
            <person name="Ruckert C."/>
        </authorList>
    </citation>
    <scope>NUCLEOTIDE SEQUENCE [LARGE SCALE GENOMIC DNA]</scope>
    <source>
        <strain evidence="7">ATCC 51144 / DSM 44229 / JCM 9112 / NBRC 15066 / NRRL 15764</strain>
    </source>
</reference>